<name>A0A8K0E2U6_9ROSA</name>
<evidence type="ECO:0000256" key="4">
    <source>
        <dbReference type="ARBA" id="ARBA00023015"/>
    </source>
</evidence>
<evidence type="ECO:0000256" key="5">
    <source>
        <dbReference type="ARBA" id="ARBA00023163"/>
    </source>
</evidence>
<dbReference type="PANTHER" id="PTHR45747:SF4">
    <property type="entry name" value="HISTONE-LYSINE N-METHYLTRANSFERASE E(Z)"/>
    <property type="match status" value="1"/>
</dbReference>
<dbReference type="Pfam" id="PF18264">
    <property type="entry name" value="preSET_CXC"/>
    <property type="match status" value="1"/>
</dbReference>
<dbReference type="InterPro" id="IPR046341">
    <property type="entry name" value="SET_dom_sf"/>
</dbReference>
<dbReference type="OrthoDB" id="6141102at2759"/>
<dbReference type="Gene3D" id="2.170.270.10">
    <property type="entry name" value="SET domain"/>
    <property type="match status" value="1"/>
</dbReference>
<dbReference type="PROSITE" id="PS51576">
    <property type="entry name" value="SAM_MT43_EZ"/>
    <property type="match status" value="1"/>
</dbReference>
<feature type="compositionally biased region" description="Basic and acidic residues" evidence="7">
    <location>
        <begin position="263"/>
        <end position="275"/>
    </location>
</feature>
<dbReference type="Pfam" id="PF25996">
    <property type="entry name" value="HTH_CLF_N"/>
    <property type="match status" value="1"/>
</dbReference>
<evidence type="ECO:0000256" key="3">
    <source>
        <dbReference type="ARBA" id="ARBA00022691"/>
    </source>
</evidence>
<dbReference type="GO" id="GO:0031507">
    <property type="term" value="P:heterochromatin formation"/>
    <property type="evidence" value="ECO:0007669"/>
    <property type="project" value="TreeGrafter"/>
</dbReference>
<feature type="compositionally biased region" description="Polar residues" evidence="7">
    <location>
        <begin position="803"/>
        <end position="818"/>
    </location>
</feature>
<dbReference type="InterPro" id="IPR045318">
    <property type="entry name" value="EZH1/2-like"/>
</dbReference>
<reference evidence="10" key="1">
    <citation type="submission" date="2020-03" db="EMBL/GenBank/DDBJ databases">
        <title>A high-quality chromosome-level genome assembly of a woody plant with both climbing and erect habits, Rhamnella rubrinervis.</title>
        <authorList>
            <person name="Lu Z."/>
            <person name="Yang Y."/>
            <person name="Zhu X."/>
            <person name="Sun Y."/>
        </authorList>
    </citation>
    <scope>NUCLEOTIDE SEQUENCE</scope>
    <source>
        <strain evidence="10">BYM</strain>
        <tissue evidence="10">Leaf</tissue>
    </source>
</reference>
<evidence type="ECO:0000313" key="11">
    <source>
        <dbReference type="Proteomes" id="UP000796880"/>
    </source>
</evidence>
<feature type="region of interest" description="Disordered" evidence="7">
    <location>
        <begin position="733"/>
        <end position="823"/>
    </location>
</feature>
<dbReference type="InterPro" id="IPR058609">
    <property type="entry name" value="HTH_CLF-like"/>
</dbReference>
<dbReference type="PROSITE" id="PS50280">
    <property type="entry name" value="SET"/>
    <property type="match status" value="1"/>
</dbReference>
<dbReference type="PANTHER" id="PTHR45747">
    <property type="entry name" value="HISTONE-LYSINE N-METHYLTRANSFERASE E(Z)"/>
    <property type="match status" value="1"/>
</dbReference>
<feature type="domain" description="SET" evidence="8">
    <location>
        <begin position="1054"/>
        <end position="1169"/>
    </location>
</feature>
<feature type="compositionally biased region" description="Polar residues" evidence="7">
    <location>
        <begin position="672"/>
        <end position="692"/>
    </location>
</feature>
<dbReference type="InterPro" id="IPR026489">
    <property type="entry name" value="CXC_dom"/>
</dbReference>
<dbReference type="Pfam" id="PF02458">
    <property type="entry name" value="Transferase"/>
    <property type="match status" value="1"/>
</dbReference>
<dbReference type="AlphaFoldDB" id="A0A8K0E2U6"/>
<dbReference type="GO" id="GO:0003682">
    <property type="term" value="F:chromatin binding"/>
    <property type="evidence" value="ECO:0007669"/>
    <property type="project" value="TreeGrafter"/>
</dbReference>
<dbReference type="InterPro" id="IPR025778">
    <property type="entry name" value="Hist-Lys_N-MeTrfase_plant"/>
</dbReference>
<comment type="caution">
    <text evidence="10">The sequence shown here is derived from an EMBL/GenBank/DDBJ whole genome shotgun (WGS) entry which is preliminary data.</text>
</comment>
<dbReference type="SMART" id="SM01114">
    <property type="entry name" value="CXC"/>
    <property type="match status" value="1"/>
</dbReference>
<keyword evidence="3" id="KW-0949">S-adenosyl-L-methionine</keyword>
<dbReference type="SMART" id="SM00317">
    <property type="entry name" value="SET"/>
    <property type="match status" value="1"/>
</dbReference>
<dbReference type="InterPro" id="IPR023213">
    <property type="entry name" value="CAT-like_dom_sf"/>
</dbReference>
<feature type="compositionally biased region" description="Basic and acidic residues" evidence="7">
    <location>
        <begin position="1177"/>
        <end position="1192"/>
    </location>
</feature>
<feature type="compositionally biased region" description="Polar residues" evidence="7">
    <location>
        <begin position="246"/>
        <end position="260"/>
    </location>
</feature>
<evidence type="ECO:0000313" key="10">
    <source>
        <dbReference type="EMBL" id="KAF3438978.1"/>
    </source>
</evidence>
<sequence>MGPESLKLLVGHIHKGLLFHKPKSRFQEEPSNNSLIEHLKATLSQALGIVYPLAGRLALTENDRQTSSLFLHCNGEGVGFVHAAAYSTTVADILKPTIDHDLIYSFFPAKGVLNYQGISKPLLAVQVAELVDGIFIGCSLNHSVGDGTSFWHFFNTWSQISLGSNQSTAGELLQKEPSWAAWEISKEIGSYTSAQARKSLEDWAKNRVLFRAGPVILASRLMQTSSSPQFNVYAVMVSGFQARPANSSREPYASIPSSSPALHLHDSDPGSDFHPRLGSGFAPSLPMVSKASPSPSAGGSKSHEDLTQMRSQEATPNLKEISSVIDSLKKQVVKHRDMSIKERMEENKQKLVGITNYMYKLSMERRTYPICDTGKIVDLLTKRQKDAFNMHNGIDVNNGNKDTLDEDDHASTAVLLGSNVAVKNHVRPIKLMEVKRLPPYTTWIFLDRNQRMTEDQSVLGRRRIYYDQNGGEALICSDSEEEAMDDEEEKRDFVESEDYVLRMTIKQVGISDPVLESLGQCFSRSPCEVKARYEILSKEEKAIGGCKNGDSEDTSQIGNSFLDKDLDAALDSFDNLFCRRCLVFDCRLHGCSQDLVFPAEKQSSWNPPDDENIPCGPHCYRSVLKSERTVGMSSPINGDFEQKNVTSCDAVGALISFRKKSSGPSARKRVKSCQSESASSNAKNISESSDSENGPRQDAHPSPPKTKLAGKCVIRKRNSKRVAERVLACMQKRQKKMMAPDSGSIVKGGVCPSDMKHRSNSCKENEDTSSSSHKNLKSPPSGRSRRKEPTNKDSDIQVEIPDGSSNEMITDPPATSSEDNIRKEEFVDENLCKQESSDNKSWKAVEKGLFEKGVEIFGRNSCLIARNLLSGLKNCWEVFQYMNYSQSKISFQTGDAANSLIDGYSKGNNEARRRSRFLRRRGRVRRLKYTWKSAAYHSIRKRITERKDQPCRQYNPCGCQAACGKQCACLLNGTCCEKYCGCPKSCKNRFRGCHCAKSQCRSRQCPCFAADRECDPDVCRNCWVSCGDGSLGVPNQRGDNYECRNMKLLLKQQQRVLLGRSDVSGWGAFLKNSVGKHEYLGEYTGELISHREADKRGKIYDRENSSFLFNLNDQFVLDAYRKGDKLKFANHSPDPNCYAKVIMVAGDHRVGIFAKERISSGEELFYDYRYEPDRAPAWARKPEASGSKKEDGGPSSGRAKKLA</sequence>
<dbReference type="GO" id="GO:0032259">
    <property type="term" value="P:methylation"/>
    <property type="evidence" value="ECO:0007669"/>
    <property type="project" value="UniProtKB-KW"/>
</dbReference>
<dbReference type="CDD" id="cd10519">
    <property type="entry name" value="SET_EZH"/>
    <property type="match status" value="1"/>
</dbReference>
<dbReference type="FunFam" id="2.170.270.10:FF:000001">
    <property type="entry name" value="Putative histone-lysine N-methyltransferase EZH2"/>
    <property type="match status" value="1"/>
</dbReference>
<organism evidence="10 11">
    <name type="scientific">Rhamnella rubrinervis</name>
    <dbReference type="NCBI Taxonomy" id="2594499"/>
    <lineage>
        <taxon>Eukaryota</taxon>
        <taxon>Viridiplantae</taxon>
        <taxon>Streptophyta</taxon>
        <taxon>Embryophyta</taxon>
        <taxon>Tracheophyta</taxon>
        <taxon>Spermatophyta</taxon>
        <taxon>Magnoliopsida</taxon>
        <taxon>eudicotyledons</taxon>
        <taxon>Gunneridae</taxon>
        <taxon>Pentapetalae</taxon>
        <taxon>rosids</taxon>
        <taxon>fabids</taxon>
        <taxon>Rosales</taxon>
        <taxon>Rhamnaceae</taxon>
        <taxon>rhamnoid group</taxon>
        <taxon>Rhamneae</taxon>
        <taxon>Rhamnella</taxon>
    </lineage>
</organism>
<feature type="region of interest" description="Disordered" evidence="7">
    <location>
        <begin position="1177"/>
        <end position="1203"/>
    </location>
</feature>
<dbReference type="InterPro" id="IPR041355">
    <property type="entry name" value="Pre-SET_CXC"/>
</dbReference>
<dbReference type="Gene3D" id="3.30.559.10">
    <property type="entry name" value="Chloramphenicol acetyltransferase-like domain"/>
    <property type="match status" value="1"/>
</dbReference>
<proteinExistence type="predicted"/>
<dbReference type="GO" id="GO:0050793">
    <property type="term" value="P:regulation of developmental process"/>
    <property type="evidence" value="ECO:0007669"/>
    <property type="project" value="UniProtKB-ARBA"/>
</dbReference>
<dbReference type="SUPFAM" id="SSF82199">
    <property type="entry name" value="SET domain"/>
    <property type="match status" value="1"/>
</dbReference>
<dbReference type="InterPro" id="IPR033467">
    <property type="entry name" value="Tesmin/TSO1-like_CXC"/>
</dbReference>
<accession>A0A8K0E2U6</accession>
<dbReference type="Pfam" id="PF00856">
    <property type="entry name" value="SET"/>
    <property type="match status" value="1"/>
</dbReference>
<feature type="compositionally biased region" description="Low complexity" evidence="7">
    <location>
        <begin position="289"/>
        <end position="300"/>
    </location>
</feature>
<keyword evidence="5" id="KW-0804">Transcription</keyword>
<dbReference type="PROSITE" id="PS51633">
    <property type="entry name" value="CXC"/>
    <property type="match status" value="1"/>
</dbReference>
<keyword evidence="1" id="KW-0489">Methyltransferase</keyword>
<evidence type="ECO:0000259" key="8">
    <source>
        <dbReference type="PROSITE" id="PS50280"/>
    </source>
</evidence>
<feature type="domain" description="CXC" evidence="9">
    <location>
        <begin position="940"/>
        <end position="1039"/>
    </location>
</feature>
<evidence type="ECO:0000256" key="6">
    <source>
        <dbReference type="ARBA" id="ARBA00048568"/>
    </source>
</evidence>
<feature type="region of interest" description="Disordered" evidence="7">
    <location>
        <begin position="664"/>
        <end position="716"/>
    </location>
</feature>
<comment type="catalytic activity">
    <reaction evidence="6">
        <text>L-lysyl(27)-[histone H3] + 3 S-adenosyl-L-methionine = N(6),N(6),N(6)-trimethyl-L-lysyl(27)-[histone H3] + 3 S-adenosyl-L-homocysteine + 3 H(+)</text>
        <dbReference type="Rhea" id="RHEA:60292"/>
        <dbReference type="Rhea" id="RHEA-COMP:15535"/>
        <dbReference type="Rhea" id="RHEA-COMP:15548"/>
        <dbReference type="ChEBI" id="CHEBI:15378"/>
        <dbReference type="ChEBI" id="CHEBI:29969"/>
        <dbReference type="ChEBI" id="CHEBI:57856"/>
        <dbReference type="ChEBI" id="CHEBI:59789"/>
        <dbReference type="ChEBI" id="CHEBI:61961"/>
        <dbReference type="EC" id="2.1.1.356"/>
    </reaction>
</comment>
<evidence type="ECO:0000256" key="1">
    <source>
        <dbReference type="ARBA" id="ARBA00022603"/>
    </source>
</evidence>
<evidence type="ECO:0000256" key="7">
    <source>
        <dbReference type="SAM" id="MobiDB-lite"/>
    </source>
</evidence>
<protein>
    <submittedName>
        <fullName evidence="10">Uncharacterized protein</fullName>
    </submittedName>
</protein>
<feature type="region of interest" description="Disordered" evidence="7">
    <location>
        <begin position="246"/>
        <end position="316"/>
    </location>
</feature>
<dbReference type="EMBL" id="VOIH02000008">
    <property type="protein sequence ID" value="KAF3438978.1"/>
    <property type="molecule type" value="Genomic_DNA"/>
</dbReference>
<evidence type="ECO:0000259" key="9">
    <source>
        <dbReference type="PROSITE" id="PS51633"/>
    </source>
</evidence>
<dbReference type="GO" id="GO:0140951">
    <property type="term" value="F:histone H3K27 trimethyltransferase activity"/>
    <property type="evidence" value="ECO:0007669"/>
    <property type="project" value="UniProtKB-EC"/>
</dbReference>
<evidence type="ECO:0000256" key="2">
    <source>
        <dbReference type="ARBA" id="ARBA00022679"/>
    </source>
</evidence>
<feature type="compositionally biased region" description="Basic and acidic residues" evidence="7">
    <location>
        <begin position="754"/>
        <end position="766"/>
    </location>
</feature>
<dbReference type="GO" id="GO:0031519">
    <property type="term" value="C:PcG protein complex"/>
    <property type="evidence" value="ECO:0007669"/>
    <property type="project" value="InterPro"/>
</dbReference>
<keyword evidence="4" id="KW-0805">Transcription regulation</keyword>
<dbReference type="Proteomes" id="UP000796880">
    <property type="component" value="Unassembled WGS sequence"/>
</dbReference>
<keyword evidence="2" id="KW-0808">Transferase</keyword>
<dbReference type="InterPro" id="IPR001214">
    <property type="entry name" value="SET_dom"/>
</dbReference>
<gene>
    <name evidence="10" type="ORF">FNV43_RR17253</name>
</gene>
<keyword evidence="11" id="KW-1185">Reference proteome</keyword>